<feature type="transmembrane region" description="Helical" evidence="5">
    <location>
        <begin position="158"/>
        <end position="178"/>
    </location>
</feature>
<dbReference type="PANTHER" id="PTHR42723:SF1">
    <property type="entry name" value="CHLOROPHYLL SYNTHASE, CHLOROPLASTIC"/>
    <property type="match status" value="1"/>
</dbReference>
<feature type="transmembrane region" description="Helical" evidence="5">
    <location>
        <begin position="262"/>
        <end position="281"/>
    </location>
</feature>
<dbReference type="GO" id="GO:0016020">
    <property type="term" value="C:membrane"/>
    <property type="evidence" value="ECO:0007669"/>
    <property type="project" value="UniProtKB-SubCell"/>
</dbReference>
<gene>
    <name evidence="6" type="ordered locus">RAM_16020</name>
</gene>
<feature type="transmembrane region" description="Helical" evidence="5">
    <location>
        <begin position="190"/>
        <end position="211"/>
    </location>
</feature>
<proteinExistence type="predicted"/>
<sequence>MTSMMIPSGSFRFPAARSVPDLLLRRMRLAWREARPVVQIIFLLRFAAGAALGAAGSAYGAVNRPALLEAALGWLAATWAVYLLNGIADVVEDRANGQVRPIARGELSRRSASTIVGALSVAALVFAAAVSTTQLLLTAAMLGVGWAYSLGPWPLKANLGGFVAAVTALGMLTYLAGWSAAGGGRVTEPVFLFGLMMSLWMGLGGSTKDLADAKGDRLAGRKTLPVLLGDGPARAVMAVAAGSVGSVFAVLCAVRGSVVLPAAVVVLAGSAVLSGTVLTSLSRGARSAQRRPYRVFMVTQYCAHIALFGCLGLTSPL</sequence>
<dbReference type="AlphaFoldDB" id="A0A9R0NW43"/>
<dbReference type="InterPro" id="IPR044878">
    <property type="entry name" value="UbiA_sf"/>
</dbReference>
<name>A0A9R0NW43_AMYMS</name>
<evidence type="ECO:0000256" key="4">
    <source>
        <dbReference type="ARBA" id="ARBA00023136"/>
    </source>
</evidence>
<dbReference type="EMBL" id="CP002896">
    <property type="protein sequence ID" value="AEK41692.1"/>
    <property type="molecule type" value="Genomic_DNA"/>
</dbReference>
<reference evidence="6 7" key="1">
    <citation type="journal article" date="2011" name="J. Bacteriol.">
        <title>Whole genome sequence of the rifamycin B-producing strain Amycolatopsis mediterranei S699.</title>
        <authorList>
            <person name="Verma M."/>
            <person name="Kaur J."/>
            <person name="Kumar M."/>
            <person name="Kumari K."/>
            <person name="Saxena A."/>
            <person name="Anand S."/>
            <person name="Nigam A."/>
            <person name="Ravi V."/>
            <person name="Raghuvanshi S."/>
            <person name="Khurana P."/>
            <person name="Tyagi A.K."/>
            <person name="Khurana J.P."/>
            <person name="Lal R."/>
        </authorList>
    </citation>
    <scope>NUCLEOTIDE SEQUENCE [LARGE SCALE GENOMIC DNA]</scope>
    <source>
        <strain evidence="6 7">S699</strain>
    </source>
</reference>
<keyword evidence="4 5" id="KW-0472">Membrane</keyword>
<dbReference type="Pfam" id="PF01040">
    <property type="entry name" value="UbiA"/>
    <property type="match status" value="1"/>
</dbReference>
<keyword evidence="2 5" id="KW-0812">Transmembrane</keyword>
<evidence type="ECO:0000256" key="2">
    <source>
        <dbReference type="ARBA" id="ARBA00022692"/>
    </source>
</evidence>
<comment type="subcellular location">
    <subcellularLocation>
        <location evidence="1">Membrane</location>
        <topology evidence="1">Multi-pass membrane protein</topology>
    </subcellularLocation>
</comment>
<keyword evidence="7" id="KW-1185">Reference proteome</keyword>
<dbReference type="Proteomes" id="UP000006138">
    <property type="component" value="Chromosome"/>
</dbReference>
<evidence type="ECO:0000256" key="3">
    <source>
        <dbReference type="ARBA" id="ARBA00022989"/>
    </source>
</evidence>
<evidence type="ECO:0000256" key="1">
    <source>
        <dbReference type="ARBA" id="ARBA00004141"/>
    </source>
</evidence>
<evidence type="ECO:0000256" key="5">
    <source>
        <dbReference type="SAM" id="Phobius"/>
    </source>
</evidence>
<feature type="transmembrane region" description="Helical" evidence="5">
    <location>
        <begin position="293"/>
        <end position="314"/>
    </location>
</feature>
<dbReference type="Gene3D" id="1.10.357.140">
    <property type="entry name" value="UbiA prenyltransferase"/>
    <property type="match status" value="1"/>
</dbReference>
<accession>A0A9R0NW43</accession>
<protein>
    <submittedName>
        <fullName evidence="6">Homogenitisate phytyltransferase</fullName>
    </submittedName>
</protein>
<dbReference type="InterPro" id="IPR000537">
    <property type="entry name" value="UbiA_prenyltransferase"/>
</dbReference>
<keyword evidence="3 5" id="KW-1133">Transmembrane helix</keyword>
<evidence type="ECO:0000313" key="7">
    <source>
        <dbReference type="Proteomes" id="UP000006138"/>
    </source>
</evidence>
<dbReference type="GO" id="GO:0016765">
    <property type="term" value="F:transferase activity, transferring alkyl or aryl (other than methyl) groups"/>
    <property type="evidence" value="ECO:0007669"/>
    <property type="project" value="InterPro"/>
</dbReference>
<dbReference type="KEGG" id="amn:RAM_16020"/>
<evidence type="ECO:0000313" key="6">
    <source>
        <dbReference type="EMBL" id="AEK41692.1"/>
    </source>
</evidence>
<dbReference type="CDD" id="cd13956">
    <property type="entry name" value="PT_UbiA"/>
    <property type="match status" value="1"/>
</dbReference>
<feature type="transmembrane region" description="Helical" evidence="5">
    <location>
        <begin position="232"/>
        <end position="256"/>
    </location>
</feature>
<organism evidence="6 7">
    <name type="scientific">Amycolatopsis mediterranei (strain S699)</name>
    <name type="common">Nocardia mediterranei</name>
    <dbReference type="NCBI Taxonomy" id="713604"/>
    <lineage>
        <taxon>Bacteria</taxon>
        <taxon>Bacillati</taxon>
        <taxon>Actinomycetota</taxon>
        <taxon>Actinomycetes</taxon>
        <taxon>Pseudonocardiales</taxon>
        <taxon>Pseudonocardiaceae</taxon>
        <taxon>Amycolatopsis</taxon>
    </lineage>
</organism>
<feature type="transmembrane region" description="Helical" evidence="5">
    <location>
        <begin position="70"/>
        <end position="91"/>
    </location>
</feature>
<dbReference type="PANTHER" id="PTHR42723">
    <property type="entry name" value="CHLOROPHYLL SYNTHASE"/>
    <property type="match status" value="1"/>
</dbReference>
<dbReference type="InterPro" id="IPR050475">
    <property type="entry name" value="Prenyltransferase_related"/>
</dbReference>